<dbReference type="STRING" id="1618345.UT18_C0023G0010"/>
<comment type="caution">
    <text evidence="2">The sequence shown here is derived from an EMBL/GenBank/DDBJ whole genome shotgun (WGS) entry which is preliminary data.</text>
</comment>
<dbReference type="InterPro" id="IPR016195">
    <property type="entry name" value="Pol/histidinol_Pase-like"/>
</dbReference>
<accession>A0A0G0LQC9</accession>
<dbReference type="CDD" id="cd07432">
    <property type="entry name" value="PHP_HisPPase"/>
    <property type="match status" value="1"/>
</dbReference>
<reference evidence="2 3" key="1">
    <citation type="journal article" date="2015" name="Nature">
        <title>rRNA introns, odd ribosomes, and small enigmatic genomes across a large radiation of phyla.</title>
        <authorList>
            <person name="Brown C.T."/>
            <person name="Hug L.A."/>
            <person name="Thomas B.C."/>
            <person name="Sharon I."/>
            <person name="Castelle C.J."/>
            <person name="Singh A."/>
            <person name="Wilkins M.J."/>
            <person name="Williams K.H."/>
            <person name="Banfield J.F."/>
        </authorList>
    </citation>
    <scope>NUCLEOTIDE SEQUENCE [LARGE SCALE GENOMIC DNA]</scope>
</reference>
<dbReference type="SUPFAM" id="SSF89550">
    <property type="entry name" value="PHP domain-like"/>
    <property type="match status" value="1"/>
</dbReference>
<dbReference type="SMART" id="SM00481">
    <property type="entry name" value="POLIIIAc"/>
    <property type="match status" value="1"/>
</dbReference>
<dbReference type="PANTHER" id="PTHR42924">
    <property type="entry name" value="EXONUCLEASE"/>
    <property type="match status" value="1"/>
</dbReference>
<dbReference type="GO" id="GO:0035312">
    <property type="term" value="F:5'-3' DNA exonuclease activity"/>
    <property type="evidence" value="ECO:0007669"/>
    <property type="project" value="TreeGrafter"/>
</dbReference>
<name>A0A0G0LQC9_UNCC2</name>
<evidence type="ECO:0000313" key="2">
    <source>
        <dbReference type="EMBL" id="KKQ93272.1"/>
    </source>
</evidence>
<gene>
    <name evidence="2" type="ORF">UT18_C0023G0010</name>
</gene>
<dbReference type="EMBL" id="LBVV01000023">
    <property type="protein sequence ID" value="KKQ93272.1"/>
    <property type="molecule type" value="Genomic_DNA"/>
</dbReference>
<dbReference type="Pfam" id="PF02811">
    <property type="entry name" value="PHP"/>
    <property type="match status" value="1"/>
</dbReference>
<dbReference type="InterPro" id="IPR052018">
    <property type="entry name" value="PHP_domain"/>
</dbReference>
<dbReference type="GO" id="GO:0004534">
    <property type="term" value="F:5'-3' RNA exonuclease activity"/>
    <property type="evidence" value="ECO:0007669"/>
    <property type="project" value="TreeGrafter"/>
</dbReference>
<evidence type="ECO:0000259" key="1">
    <source>
        <dbReference type="SMART" id="SM00481"/>
    </source>
</evidence>
<dbReference type="Proteomes" id="UP000034207">
    <property type="component" value="Unassembled WGS sequence"/>
</dbReference>
<sequence>MLDLSKSIKKGVSKADLHMHSNHSDGNPSIEEILEYVQNKTDLKVIAITDHDTITGAVMAKKLAKKLHYKFEVIVGEEVTAKEGHILGYFLKEPVKPGMSAHETVKAIQAQGGFAVASHPFFRTRLKSPNMITMDGVGFMVLAKEKFDAIETANACIWERANRKARIINRSLLFLNETGGSDAHILHAIGKSYTLFAGETAEDLRRCLKRWGYTQATHEKWTAWSVFLYLIFFMPKGIELMKSIFLKSERRSISLLNKREMNRYKREKKLLENLSQDNKPKEV</sequence>
<organism evidence="2 3">
    <name type="scientific">candidate division CPR2 bacterium GW2011_GWC2_39_10</name>
    <dbReference type="NCBI Taxonomy" id="1618345"/>
    <lineage>
        <taxon>Bacteria</taxon>
        <taxon>Bacteria division CPR2</taxon>
    </lineage>
</organism>
<protein>
    <submittedName>
        <fullName evidence="2">PHP domain protein</fullName>
    </submittedName>
</protein>
<dbReference type="Pfam" id="PF13263">
    <property type="entry name" value="PHP_C"/>
    <property type="match status" value="1"/>
</dbReference>
<feature type="domain" description="Polymerase/histidinol phosphatase N-terminal" evidence="1">
    <location>
        <begin position="15"/>
        <end position="83"/>
    </location>
</feature>
<dbReference type="InterPro" id="IPR003141">
    <property type="entry name" value="Pol/His_phosphatase_N"/>
</dbReference>
<dbReference type="AlphaFoldDB" id="A0A0G0LQC9"/>
<dbReference type="Gene3D" id="3.20.20.140">
    <property type="entry name" value="Metal-dependent hydrolases"/>
    <property type="match status" value="1"/>
</dbReference>
<proteinExistence type="predicted"/>
<dbReference type="InterPro" id="IPR004013">
    <property type="entry name" value="PHP_dom"/>
</dbReference>
<dbReference type="PANTHER" id="PTHR42924:SF3">
    <property type="entry name" value="POLYMERASE_HISTIDINOL PHOSPHATASE N-TERMINAL DOMAIN-CONTAINING PROTEIN"/>
    <property type="match status" value="1"/>
</dbReference>
<evidence type="ECO:0000313" key="3">
    <source>
        <dbReference type="Proteomes" id="UP000034207"/>
    </source>
</evidence>